<dbReference type="InterPro" id="IPR036065">
    <property type="entry name" value="BolA-like_sf"/>
</dbReference>
<evidence type="ECO:0000313" key="5">
    <source>
        <dbReference type="Proteomes" id="UP000285405"/>
    </source>
</evidence>
<dbReference type="Gene3D" id="3.30.300.90">
    <property type="entry name" value="BolA-like"/>
    <property type="match status" value="1"/>
</dbReference>
<protein>
    <recommendedName>
        <fullName evidence="6">BolA-like protein 3</fullName>
    </recommendedName>
</protein>
<comment type="caution">
    <text evidence="4">The sequence shown here is derived from an EMBL/GenBank/DDBJ whole genome shotgun (WGS) entry which is preliminary data.</text>
</comment>
<comment type="similarity">
    <text evidence="1 2">Belongs to the BolA/IbaG family.</text>
</comment>
<dbReference type="InterPro" id="IPR002634">
    <property type="entry name" value="BolA"/>
</dbReference>
<name>A0A420HZY6_9PEZI</name>
<reference evidence="4 5" key="1">
    <citation type="journal article" date="2018" name="BMC Genomics">
        <title>Comparative genome analyses reveal sequence features reflecting distinct modes of host-adaptation between dicot and monocot powdery mildew.</title>
        <authorList>
            <person name="Wu Y."/>
            <person name="Ma X."/>
            <person name="Pan Z."/>
            <person name="Kale S.D."/>
            <person name="Song Y."/>
            <person name="King H."/>
            <person name="Zhang Q."/>
            <person name="Presley C."/>
            <person name="Deng X."/>
            <person name="Wei C.I."/>
            <person name="Xiao S."/>
        </authorList>
    </citation>
    <scope>NUCLEOTIDE SEQUENCE [LARGE SCALE GENOMIC DNA]</scope>
    <source>
        <strain evidence="4">UCSC1</strain>
    </source>
</reference>
<sequence length="203" mass="23197">MNFSATVNTRLCPRLWPQVVGKKVERRTYICLTLNPSTTQNWNSHSLRYISVQHQSACWPQSLYGSSNGFIPTRTPQQQKRFMSKSNNHLNSSQNQPIDTATDLKEQRQPAKVGSDDPVIPTPPEHLNASEKMIYLLLFRELNPRFLKVQDISGGCGSMYEIEIISERFTGLNMVKQQKMVYACLDELVKQWHGVRLKTSAPS</sequence>
<proteinExistence type="inferred from homology"/>
<evidence type="ECO:0008006" key="6">
    <source>
        <dbReference type="Google" id="ProtNLM"/>
    </source>
</evidence>
<evidence type="ECO:0000256" key="1">
    <source>
        <dbReference type="ARBA" id="ARBA00005578"/>
    </source>
</evidence>
<dbReference type="GO" id="GO:0005759">
    <property type="term" value="C:mitochondrial matrix"/>
    <property type="evidence" value="ECO:0007669"/>
    <property type="project" value="TreeGrafter"/>
</dbReference>
<dbReference type="PANTHER" id="PTHR46188">
    <property type="entry name" value="BOLA-LIKE PROTEIN 3"/>
    <property type="match status" value="1"/>
</dbReference>
<evidence type="ECO:0000256" key="2">
    <source>
        <dbReference type="RuleBase" id="RU003860"/>
    </source>
</evidence>
<feature type="compositionally biased region" description="Polar residues" evidence="3">
    <location>
        <begin position="77"/>
        <end position="99"/>
    </location>
</feature>
<dbReference type="EMBL" id="MCBR01014267">
    <property type="protein sequence ID" value="RKF62999.1"/>
    <property type="molecule type" value="Genomic_DNA"/>
</dbReference>
<dbReference type="SUPFAM" id="SSF82657">
    <property type="entry name" value="BolA-like"/>
    <property type="match status" value="1"/>
</dbReference>
<dbReference type="Pfam" id="PF01722">
    <property type="entry name" value="BolA"/>
    <property type="match status" value="1"/>
</dbReference>
<gene>
    <name evidence="4" type="ORF">GcC1_142005</name>
</gene>
<dbReference type="Proteomes" id="UP000285405">
    <property type="component" value="Unassembled WGS sequence"/>
</dbReference>
<organism evidence="4 5">
    <name type="scientific">Golovinomyces cichoracearum</name>
    <dbReference type="NCBI Taxonomy" id="62708"/>
    <lineage>
        <taxon>Eukaryota</taxon>
        <taxon>Fungi</taxon>
        <taxon>Dikarya</taxon>
        <taxon>Ascomycota</taxon>
        <taxon>Pezizomycotina</taxon>
        <taxon>Leotiomycetes</taxon>
        <taxon>Erysiphales</taxon>
        <taxon>Erysiphaceae</taxon>
        <taxon>Golovinomyces</taxon>
    </lineage>
</organism>
<dbReference type="AlphaFoldDB" id="A0A420HZY6"/>
<evidence type="ECO:0000313" key="4">
    <source>
        <dbReference type="EMBL" id="RKF62999.1"/>
    </source>
</evidence>
<accession>A0A420HZY6</accession>
<feature type="region of interest" description="Disordered" evidence="3">
    <location>
        <begin position="77"/>
        <end position="126"/>
    </location>
</feature>
<dbReference type="InterPro" id="IPR052275">
    <property type="entry name" value="Mt_Fe-S_assembly_factor"/>
</dbReference>
<dbReference type="PANTHER" id="PTHR46188:SF1">
    <property type="entry name" value="BOLA-LIKE PROTEIN 3"/>
    <property type="match status" value="1"/>
</dbReference>
<dbReference type="OrthoDB" id="203381at2759"/>
<evidence type="ECO:0000256" key="3">
    <source>
        <dbReference type="SAM" id="MobiDB-lite"/>
    </source>
</evidence>